<evidence type="ECO:0000313" key="2">
    <source>
        <dbReference type="EMBL" id="APB33290.1"/>
    </source>
</evidence>
<feature type="chain" id="PRO_5009608704" evidence="1">
    <location>
        <begin position="26"/>
        <end position="182"/>
    </location>
</feature>
<evidence type="ECO:0000313" key="3">
    <source>
        <dbReference type="Proteomes" id="UP000180235"/>
    </source>
</evidence>
<evidence type="ECO:0000256" key="1">
    <source>
        <dbReference type="SAM" id="SignalP"/>
    </source>
</evidence>
<feature type="signal peptide" evidence="1">
    <location>
        <begin position="1"/>
        <end position="25"/>
    </location>
</feature>
<dbReference type="Proteomes" id="UP000180235">
    <property type="component" value="Chromosome"/>
</dbReference>
<dbReference type="KEGG" id="glt:GlitD10_0972"/>
<dbReference type="OrthoDB" id="532596at2"/>
<keyword evidence="1" id="KW-0732">Signal</keyword>
<organism evidence="2 3">
    <name type="scientific">Gloeomargarita lithophora Alchichica-D10</name>
    <dbReference type="NCBI Taxonomy" id="1188229"/>
    <lineage>
        <taxon>Bacteria</taxon>
        <taxon>Bacillati</taxon>
        <taxon>Cyanobacteriota</taxon>
        <taxon>Cyanophyceae</taxon>
        <taxon>Gloeomargaritales</taxon>
        <taxon>Gloeomargaritaceae</taxon>
        <taxon>Gloeomargarita</taxon>
    </lineage>
</organism>
<reference evidence="2 3" key="1">
    <citation type="submission" date="2016-10" db="EMBL/GenBank/DDBJ databases">
        <title>Description of Gloeomargarita lithophora gen. nov., sp. nov., a thylakoid-bearing basal-branching cyanobacterium with intracellular carbonates, and proposal for Gloeomargaritales ord. nov.</title>
        <authorList>
            <person name="Moreira D."/>
            <person name="Tavera R."/>
            <person name="Benzerara K."/>
            <person name="Skouri-Panet F."/>
            <person name="Couradeau E."/>
            <person name="Gerard E."/>
            <person name="Loussert C."/>
            <person name="Novelo E."/>
            <person name="Zivanovic Y."/>
            <person name="Lopez-Garcia P."/>
        </authorList>
    </citation>
    <scope>NUCLEOTIDE SEQUENCE [LARGE SCALE GENOMIC DNA]</scope>
    <source>
        <strain evidence="2 3">D10</strain>
    </source>
</reference>
<name>A0A1J0ABH6_9CYAN</name>
<proteinExistence type="predicted"/>
<keyword evidence="3" id="KW-1185">Reference proteome</keyword>
<accession>A0A1J0ABH6</accession>
<gene>
    <name evidence="2" type="ORF">GlitD10_0972</name>
</gene>
<protein>
    <submittedName>
        <fullName evidence="2">Uncharacterized protein</fullName>
    </submittedName>
</protein>
<sequence>MRPQMLLSLSVAGTVLAAAMAPASAQPAPKLYDPPVMTTTAAKSEAWPPFTKPFLWRQPNTTIQFPKPSYYEHPFAIERSMEPFKIGIKKTTGTSATPVTDKFRIPPFRDYTGDGVQNLDDIPAHQKNYNDLLKKWASTISTCSKQRGVMFRQVGKEQVPIQINGDPGKVQLNANNIPVCPG</sequence>
<dbReference type="RefSeq" id="WP_071453898.1">
    <property type="nucleotide sequence ID" value="NZ_CP017675.1"/>
</dbReference>
<dbReference type="AlphaFoldDB" id="A0A1J0ABH6"/>
<dbReference type="EMBL" id="CP017675">
    <property type="protein sequence ID" value="APB33290.1"/>
    <property type="molecule type" value="Genomic_DNA"/>
</dbReference>